<dbReference type="InterPro" id="IPR036689">
    <property type="entry name" value="ESAT-6-like_sf"/>
</dbReference>
<comment type="caution">
    <text evidence="2">The sequence shown here is derived from an EMBL/GenBank/DDBJ whole genome shotgun (WGS) entry which is preliminary data.</text>
</comment>
<dbReference type="Gene3D" id="1.10.287.1060">
    <property type="entry name" value="ESAT-6-like"/>
    <property type="match status" value="1"/>
</dbReference>
<dbReference type="SUPFAM" id="SSF140453">
    <property type="entry name" value="EsxAB dimer-like"/>
    <property type="match status" value="1"/>
</dbReference>
<name>A0ABV3FI76_9NOCA</name>
<proteinExistence type="predicted"/>
<gene>
    <name evidence="2" type="ORF">AB0H72_32420</name>
</gene>
<keyword evidence="3" id="KW-1185">Reference proteome</keyword>
<feature type="compositionally biased region" description="Polar residues" evidence="1">
    <location>
        <begin position="123"/>
        <end position="133"/>
    </location>
</feature>
<dbReference type="InterPro" id="IPR010310">
    <property type="entry name" value="T7SS_ESAT-6-like"/>
</dbReference>
<feature type="region of interest" description="Disordered" evidence="1">
    <location>
        <begin position="107"/>
        <end position="142"/>
    </location>
</feature>
<dbReference type="RefSeq" id="WP_357986875.1">
    <property type="nucleotide sequence ID" value="NZ_JBFAIH010000029.1"/>
</dbReference>
<protein>
    <submittedName>
        <fullName evidence="2">WXG100 family type VII secretion target</fullName>
    </submittedName>
</protein>
<evidence type="ECO:0000256" key="1">
    <source>
        <dbReference type="SAM" id="MobiDB-lite"/>
    </source>
</evidence>
<dbReference type="Pfam" id="PF06013">
    <property type="entry name" value="WXG100"/>
    <property type="match status" value="1"/>
</dbReference>
<dbReference type="Proteomes" id="UP001551658">
    <property type="component" value="Unassembled WGS sequence"/>
</dbReference>
<evidence type="ECO:0000313" key="3">
    <source>
        <dbReference type="Proteomes" id="UP001551658"/>
    </source>
</evidence>
<evidence type="ECO:0000313" key="2">
    <source>
        <dbReference type="EMBL" id="MEV0367400.1"/>
    </source>
</evidence>
<dbReference type="EMBL" id="JBFAIH010000029">
    <property type="protein sequence ID" value="MEV0367400.1"/>
    <property type="molecule type" value="Genomic_DNA"/>
</dbReference>
<organism evidence="2 3">
    <name type="scientific">Nocardia fusca</name>
    <dbReference type="NCBI Taxonomy" id="941183"/>
    <lineage>
        <taxon>Bacteria</taxon>
        <taxon>Bacillati</taxon>
        <taxon>Actinomycetota</taxon>
        <taxon>Actinomycetes</taxon>
        <taxon>Mycobacteriales</taxon>
        <taxon>Nocardiaceae</taxon>
        <taxon>Nocardia</taxon>
    </lineage>
</organism>
<sequence length="142" mass="14753">MVNASQSVTQANPDDLVAIAKKMDGPSQNLQTNLKGLVDIQGILEAAFKGNAGQAVYNAFGNVHSTGSQVAQYLESVMAQINSASSKFGNEDDDARKTIEGIVNGMGAAADGTYNSGAKDENWQSANAESTVGPSKAKVDWA</sequence>
<reference evidence="2 3" key="1">
    <citation type="submission" date="2024-06" db="EMBL/GenBank/DDBJ databases">
        <title>The Natural Products Discovery Center: Release of the First 8490 Sequenced Strains for Exploring Actinobacteria Biosynthetic Diversity.</title>
        <authorList>
            <person name="Kalkreuter E."/>
            <person name="Kautsar S.A."/>
            <person name="Yang D."/>
            <person name="Bader C.D."/>
            <person name="Teijaro C.N."/>
            <person name="Fluegel L."/>
            <person name="Davis C.M."/>
            <person name="Simpson J.R."/>
            <person name="Lauterbach L."/>
            <person name="Steele A.D."/>
            <person name="Gui C."/>
            <person name="Meng S."/>
            <person name="Li G."/>
            <person name="Viehrig K."/>
            <person name="Ye F."/>
            <person name="Su P."/>
            <person name="Kiefer A.F."/>
            <person name="Nichols A."/>
            <person name="Cepeda A.J."/>
            <person name="Yan W."/>
            <person name="Fan B."/>
            <person name="Jiang Y."/>
            <person name="Adhikari A."/>
            <person name="Zheng C.-J."/>
            <person name="Schuster L."/>
            <person name="Cowan T.M."/>
            <person name="Smanski M.J."/>
            <person name="Chevrette M.G."/>
            <person name="De Carvalho L.P.S."/>
            <person name="Shen B."/>
        </authorList>
    </citation>
    <scope>NUCLEOTIDE SEQUENCE [LARGE SCALE GENOMIC DNA]</scope>
    <source>
        <strain evidence="2 3">NPDC050671</strain>
    </source>
</reference>
<accession>A0ABV3FI76</accession>